<dbReference type="SMART" id="SM01359">
    <property type="entry name" value="A2M_N_2"/>
    <property type="match status" value="1"/>
</dbReference>
<proteinExistence type="predicted"/>
<evidence type="ECO:0000313" key="7">
    <source>
        <dbReference type="EnsemblMetazoa" id="XP_022669950"/>
    </source>
</evidence>
<dbReference type="Gene3D" id="2.20.130.20">
    <property type="match status" value="1"/>
</dbReference>
<dbReference type="InterPro" id="IPR011626">
    <property type="entry name" value="Alpha-macroglobulin_TED"/>
</dbReference>
<dbReference type="SUPFAM" id="SSF57424">
    <property type="entry name" value="LDL receptor-like module"/>
    <property type="match status" value="1"/>
</dbReference>
<dbReference type="InterPro" id="IPR036055">
    <property type="entry name" value="LDL_receptor-like_sf"/>
</dbReference>
<evidence type="ECO:0000256" key="2">
    <source>
        <dbReference type="PROSITE-ProRule" id="PRU00124"/>
    </source>
</evidence>
<dbReference type="InterPro" id="IPR002890">
    <property type="entry name" value="MG2"/>
</dbReference>
<dbReference type="Gene3D" id="2.60.40.10">
    <property type="entry name" value="Immunoglobulins"/>
    <property type="match status" value="1"/>
</dbReference>
<evidence type="ECO:0000256" key="3">
    <source>
        <dbReference type="SAM" id="Phobius"/>
    </source>
</evidence>
<dbReference type="Pfam" id="PF07678">
    <property type="entry name" value="TED_complement"/>
    <property type="match status" value="1"/>
</dbReference>
<keyword evidence="3" id="KW-1133">Transmembrane helix</keyword>
<dbReference type="EnsemblMetazoa" id="XM_022814216">
    <property type="protein sequence ID" value="XP_022669951"/>
    <property type="gene ID" value="LOC111253941"/>
</dbReference>
<dbReference type="Pfam" id="PF07703">
    <property type="entry name" value="A2M_BRD"/>
    <property type="match status" value="1"/>
</dbReference>
<keyword evidence="8" id="KW-1185">Reference proteome</keyword>
<evidence type="ECO:0000259" key="6">
    <source>
        <dbReference type="SMART" id="SM01361"/>
    </source>
</evidence>
<dbReference type="OrthoDB" id="6359008at2759"/>
<dbReference type="InterPro" id="IPR002172">
    <property type="entry name" value="LDrepeatLR_classA_rpt"/>
</dbReference>
<dbReference type="Gene3D" id="2.60.40.2950">
    <property type="match status" value="1"/>
</dbReference>
<keyword evidence="1 2" id="KW-1015">Disulfide bond</keyword>
<dbReference type="Gene3D" id="1.50.10.20">
    <property type="match status" value="1"/>
</dbReference>
<feature type="domain" description="Alpha-2-macroglobulin bait region" evidence="4">
    <location>
        <begin position="499"/>
        <end position="635"/>
    </location>
</feature>
<dbReference type="GO" id="GO:0004866">
    <property type="term" value="F:endopeptidase inhibitor activity"/>
    <property type="evidence" value="ECO:0007669"/>
    <property type="project" value="InterPro"/>
</dbReference>
<evidence type="ECO:0000259" key="4">
    <source>
        <dbReference type="SMART" id="SM01359"/>
    </source>
</evidence>
<feature type="disulfide bond" evidence="2">
    <location>
        <begin position="719"/>
        <end position="737"/>
    </location>
</feature>
<dbReference type="Gene3D" id="2.60.40.1940">
    <property type="match status" value="1"/>
</dbReference>
<dbReference type="CDD" id="cd00112">
    <property type="entry name" value="LDLa"/>
    <property type="match status" value="1"/>
</dbReference>
<feature type="transmembrane region" description="Helical" evidence="3">
    <location>
        <begin position="1570"/>
        <end position="1589"/>
    </location>
</feature>
<accession>A0A7M7KPF7</accession>
<reference evidence="7" key="1">
    <citation type="submission" date="2021-01" db="UniProtKB">
        <authorList>
            <consortium name="EnsemblMetazoa"/>
        </authorList>
    </citation>
    <scope>IDENTIFICATION</scope>
</reference>
<protein>
    <recommendedName>
        <fullName evidence="9">CD109 antigen</fullName>
    </recommendedName>
</protein>
<dbReference type="SMART" id="SM01361">
    <property type="entry name" value="A2M_recep"/>
    <property type="match status" value="1"/>
</dbReference>
<dbReference type="InterPro" id="IPR001599">
    <property type="entry name" value="Macroglobln_a2"/>
</dbReference>
<dbReference type="PANTHER" id="PTHR11412:SF172">
    <property type="entry name" value="LD23292P"/>
    <property type="match status" value="1"/>
</dbReference>
<keyword evidence="3" id="KW-0812">Transmembrane</keyword>
<dbReference type="GO" id="GO:0005615">
    <property type="term" value="C:extracellular space"/>
    <property type="evidence" value="ECO:0007669"/>
    <property type="project" value="InterPro"/>
</dbReference>
<comment type="caution">
    <text evidence="2">Lacks conserved residue(s) required for the propagation of feature annotation.</text>
</comment>
<dbReference type="Pfam" id="PF17791">
    <property type="entry name" value="MG3"/>
    <property type="match status" value="1"/>
</dbReference>
<evidence type="ECO:0000259" key="5">
    <source>
        <dbReference type="SMART" id="SM01360"/>
    </source>
</evidence>
<dbReference type="InParanoid" id="A0A7M7KPF7"/>
<dbReference type="PROSITE" id="PS50068">
    <property type="entry name" value="LDLRA_2"/>
    <property type="match status" value="1"/>
</dbReference>
<dbReference type="InterPro" id="IPR047565">
    <property type="entry name" value="Alpha-macroglob_thiol-ester_cl"/>
</dbReference>
<dbReference type="InterPro" id="IPR008930">
    <property type="entry name" value="Terpenoid_cyclase/PrenylTrfase"/>
</dbReference>
<dbReference type="InterPro" id="IPR041555">
    <property type="entry name" value="MG3"/>
</dbReference>
<dbReference type="InterPro" id="IPR011625">
    <property type="entry name" value="A2M_N_BRD"/>
</dbReference>
<evidence type="ECO:0000313" key="8">
    <source>
        <dbReference type="Proteomes" id="UP000594260"/>
    </source>
</evidence>
<dbReference type="PANTHER" id="PTHR11412">
    <property type="entry name" value="MACROGLOBULIN / COMPLEMENT"/>
    <property type="match status" value="1"/>
</dbReference>
<dbReference type="Pfam" id="PF00057">
    <property type="entry name" value="Ldl_recept_a"/>
    <property type="match status" value="1"/>
</dbReference>
<dbReference type="EnsemblMetazoa" id="XM_022814215">
    <property type="protein sequence ID" value="XP_022669950"/>
    <property type="gene ID" value="LOC111253941"/>
</dbReference>
<dbReference type="KEGG" id="vde:111253941"/>
<dbReference type="SMART" id="SM00192">
    <property type="entry name" value="LDLa"/>
    <property type="match status" value="1"/>
</dbReference>
<sequence length="1592" mass="181084">MTPMGGYSDRPVGALTTLLVATAVLLAGVSPQFNDLGGYGQFSFSFDNTNIKTLREPTYLILASRFVRPGQIYRIYVQLFGTEDSYPINVIAAIQRDGVEVAHASEQVNPGMSTDVLMQVPTTSVQGRYKLRVEGNVNGVLGGTAFVNETILEFSQRSMTIFIQTEKPLYMQGQTVRFRALPLTTQLKAFSDAVDVYMLNPNRTVMRRWLSRRTNLGAVSLEYPLSEQPHYGWWTIQVIAQGQVEEHSYRVEEYYQTRFEVNVTMPTYFVMSQEFVEGSVMANFTSGAAVTGNLTLKASVEPIRPAYDIHYHFVRSIEQSFRWFEGFMNFKFAVRDLLVLSPKLDGMKIVVKAEVGERFLDLIEMGESATIVFNSTLKLSFLGNSPQVYKPGMPFKAYVALSYHDNSPLERGALVGKRIDEFLRISVHGSRNPGNTVPVRVPGQNNMWEIGFDTGSSLGGQELSPPLIRIEAAFFDDYLGRANGELLLYPEFSPSGYHIQVTTSTKTPKVGEYIIFHVRANYFIDQFSYIVVSKGMVFLTGQEVMQSSSIRTMAVSLSAEMAPSATIVVFDVLKREGRIIADSLTFSVDAISKDKFTVQLNNRKDKTGDNVEIAVYGSPGAYVALSGLERTLYEMHAGTQLSYSEVIEKMNSFIPTNGTLKHETMSHMGDVSTYVNFPSSSYGLDANRTFAYAGLVVFTDASVTRVRDECNITAGFLGCYDGSCYPASRRCDGFRDCSDGSDETACPDDRVDVRNFRMFRTNRYLLQYTNSWLWKDINIGSLGRYIFTLPVPDVPTQWMISAFGMTEATGFGILTKPLSFSSAKPFYMTVEMPTHIRLGEQIGIRITVFNYRLYETEVLVTLANSPDYKFVHVDPFGLVSSYRPKTSFGEHQHLVFVKAGKSFEIYMPIVPVRMGQVNVTIQAKTQIAKDQVTKSVFVESDGIVQERHISMLLDLSQGAYLIKYLDTNITETPILPFREDRLYIFGSNRATVSIVGDVVGPAFPTMPVNASSLIEKPSFCGEQNMFNFAANMWTLLYLRLTGQYRQTEQKNAFIYLNLLYQRQLQFQNDDGSFTVFRWYRRPSVWLTAFALRTFQRATFQEWEHYIYIDPTVIRRGMEWLLSTQSDEGSFQEYSTYPYDRKMNPYSEGHFERLRYTNVSLTAHVLITLCEVKDLGGEVGARMTTARNAARRYLEQKLNIIRNWEDPYELAIVAYALTIANSDDAEDAFKYLDERKMEAAGMIYWGRVKVDPPRDKYENQRPYRQPRLPALYEASNVETTAYGLLTFVKRNAVIQKQMVEWLNCQRLHDSGWSSTQDTVLAMQALTEYTIQNRLSDVVDLTVTVDAPSTPGFTRELRINRDNLSKRQALTIPNAFGGVLVKVQGSGLAILQMHVQYNIDTWRHLVTQPPAKAFDLDVRQYSFGRNNSHITFTSCQRWTRLEESMASGMAVLEVNLPSGYYVQQQKLDSYVRYARVRNLREARYQETKVEVYFDYLDEEPICVDLTINRWYPVANMSRFISIKVYDYYAPERFNESMFEVYQLYAMSICHVCGSYQCPYCPVFSHSGPMLRATYFILGPMLAIFILLRAAATER</sequence>
<evidence type="ECO:0000256" key="1">
    <source>
        <dbReference type="ARBA" id="ARBA00023157"/>
    </source>
</evidence>
<dbReference type="SUPFAM" id="SSF48239">
    <property type="entry name" value="Terpenoid cyclases/Protein prenyltransferases"/>
    <property type="match status" value="1"/>
</dbReference>
<dbReference type="SUPFAM" id="SSF49410">
    <property type="entry name" value="Alpha-macroglobulin receptor domain"/>
    <property type="match status" value="1"/>
</dbReference>
<dbReference type="RefSeq" id="XP_022669951.1">
    <property type="nucleotide sequence ID" value="XM_022814216.1"/>
</dbReference>
<dbReference type="Proteomes" id="UP000594260">
    <property type="component" value="Unplaced"/>
</dbReference>
<dbReference type="InterPro" id="IPR013783">
    <property type="entry name" value="Ig-like_fold"/>
</dbReference>
<feature type="domain" description="Alpha-2-macroglobulin" evidence="5">
    <location>
        <begin position="771"/>
        <end position="862"/>
    </location>
</feature>
<feature type="disulfide bond" evidence="2">
    <location>
        <begin position="731"/>
        <end position="746"/>
    </location>
</feature>
<organism evidence="7 8">
    <name type="scientific">Varroa destructor</name>
    <name type="common">Honeybee mite</name>
    <dbReference type="NCBI Taxonomy" id="109461"/>
    <lineage>
        <taxon>Eukaryota</taxon>
        <taxon>Metazoa</taxon>
        <taxon>Ecdysozoa</taxon>
        <taxon>Arthropoda</taxon>
        <taxon>Chelicerata</taxon>
        <taxon>Arachnida</taxon>
        <taxon>Acari</taxon>
        <taxon>Parasitiformes</taxon>
        <taxon>Mesostigmata</taxon>
        <taxon>Gamasina</taxon>
        <taxon>Dermanyssoidea</taxon>
        <taxon>Varroidae</taxon>
        <taxon>Varroa</taxon>
    </lineage>
</organism>
<dbReference type="InterPro" id="IPR009048">
    <property type="entry name" value="A-macroglobulin_rcpt-bd"/>
</dbReference>
<dbReference type="FunCoup" id="A0A7M7KPF7">
    <property type="interactions" value="32"/>
</dbReference>
<dbReference type="InterPro" id="IPR050473">
    <property type="entry name" value="A2M/Complement_sys"/>
</dbReference>
<dbReference type="OMA" id="IDSAFYT"/>
<dbReference type="GeneID" id="111253941"/>
<evidence type="ECO:0008006" key="9">
    <source>
        <dbReference type="Google" id="ProtNLM"/>
    </source>
</evidence>
<dbReference type="Gene3D" id="4.10.400.10">
    <property type="entry name" value="Low-density Lipoprotein Receptor"/>
    <property type="match status" value="1"/>
</dbReference>
<dbReference type="InterPro" id="IPR036595">
    <property type="entry name" value="A-macroglobulin_rcpt-bd_sf"/>
</dbReference>
<name>A0A7M7KPF7_VARDE</name>
<dbReference type="Gene3D" id="2.60.40.1930">
    <property type="match status" value="2"/>
</dbReference>
<dbReference type="CTD" id="109732"/>
<dbReference type="RefSeq" id="XP_022669950.1">
    <property type="nucleotide sequence ID" value="XM_022814215.1"/>
</dbReference>
<dbReference type="Pfam" id="PF07677">
    <property type="entry name" value="A2M_recep"/>
    <property type="match status" value="1"/>
</dbReference>
<feature type="domain" description="Alpha-macroglobulin receptor-binding" evidence="6">
    <location>
        <begin position="1445"/>
        <end position="1536"/>
    </location>
</feature>
<dbReference type="SMART" id="SM01360">
    <property type="entry name" value="A2M"/>
    <property type="match status" value="1"/>
</dbReference>
<dbReference type="Pfam" id="PF01835">
    <property type="entry name" value="MG2"/>
    <property type="match status" value="1"/>
</dbReference>
<dbReference type="Gene3D" id="2.60.40.690">
    <property type="entry name" value="Alpha-macroglobulin, receptor-binding domain"/>
    <property type="match status" value="1"/>
</dbReference>
<dbReference type="Pfam" id="PF00207">
    <property type="entry name" value="A2M"/>
    <property type="match status" value="1"/>
</dbReference>
<keyword evidence="3" id="KW-0472">Membrane</keyword>
<dbReference type="SMART" id="SM01419">
    <property type="entry name" value="Thiol-ester_cl"/>
    <property type="match status" value="1"/>
</dbReference>